<sequence length="47" mass="5411">MVVGVLWFGHVWLPQALAHLSLLMMYLLIAVAELILKYTETSHLLKF</sequence>
<reference evidence="2" key="1">
    <citation type="submission" date="2014-11" db="EMBL/GenBank/DDBJ databases">
        <authorList>
            <person name="Amaro Gonzalez C."/>
        </authorList>
    </citation>
    <scope>NUCLEOTIDE SEQUENCE</scope>
</reference>
<reference evidence="2" key="2">
    <citation type="journal article" date="2015" name="Fish Shellfish Immunol.">
        <title>Early steps in the European eel (Anguilla anguilla)-Vibrio vulnificus interaction in the gills: Role of the RtxA13 toxin.</title>
        <authorList>
            <person name="Callol A."/>
            <person name="Pajuelo D."/>
            <person name="Ebbesson L."/>
            <person name="Teles M."/>
            <person name="MacKenzie S."/>
            <person name="Amaro C."/>
        </authorList>
    </citation>
    <scope>NUCLEOTIDE SEQUENCE</scope>
</reference>
<organism evidence="2">
    <name type="scientific">Anguilla anguilla</name>
    <name type="common">European freshwater eel</name>
    <name type="synonym">Muraena anguilla</name>
    <dbReference type="NCBI Taxonomy" id="7936"/>
    <lineage>
        <taxon>Eukaryota</taxon>
        <taxon>Metazoa</taxon>
        <taxon>Chordata</taxon>
        <taxon>Craniata</taxon>
        <taxon>Vertebrata</taxon>
        <taxon>Euteleostomi</taxon>
        <taxon>Actinopterygii</taxon>
        <taxon>Neopterygii</taxon>
        <taxon>Teleostei</taxon>
        <taxon>Anguilliformes</taxon>
        <taxon>Anguillidae</taxon>
        <taxon>Anguilla</taxon>
    </lineage>
</organism>
<proteinExistence type="predicted"/>
<keyword evidence="1" id="KW-0812">Transmembrane</keyword>
<protein>
    <submittedName>
        <fullName evidence="2">Uncharacterized protein</fullName>
    </submittedName>
</protein>
<keyword evidence="1" id="KW-1133">Transmembrane helix</keyword>
<keyword evidence="1" id="KW-0472">Membrane</keyword>
<accession>A0A0E9U631</accession>
<evidence type="ECO:0000256" key="1">
    <source>
        <dbReference type="SAM" id="Phobius"/>
    </source>
</evidence>
<dbReference type="EMBL" id="GBXM01047370">
    <property type="protein sequence ID" value="JAH61207.1"/>
    <property type="molecule type" value="Transcribed_RNA"/>
</dbReference>
<feature type="transmembrane region" description="Helical" evidence="1">
    <location>
        <begin position="16"/>
        <end position="36"/>
    </location>
</feature>
<evidence type="ECO:0000313" key="2">
    <source>
        <dbReference type="EMBL" id="JAH61207.1"/>
    </source>
</evidence>
<dbReference type="AlphaFoldDB" id="A0A0E9U631"/>
<name>A0A0E9U631_ANGAN</name>